<dbReference type="RefSeq" id="WP_270157174.1">
    <property type="nucleotide sequence ID" value="NZ_JAPNNL010000101.1"/>
</dbReference>
<organism evidence="1 2">
    <name type="scientific">Nonomuraea corallina</name>
    <dbReference type="NCBI Taxonomy" id="2989783"/>
    <lineage>
        <taxon>Bacteria</taxon>
        <taxon>Bacillati</taxon>
        <taxon>Actinomycetota</taxon>
        <taxon>Actinomycetes</taxon>
        <taxon>Streptosporangiales</taxon>
        <taxon>Streptosporangiaceae</taxon>
        <taxon>Nonomuraea</taxon>
    </lineage>
</organism>
<dbReference type="Proteomes" id="UP001144036">
    <property type="component" value="Unassembled WGS sequence"/>
</dbReference>
<protein>
    <recommendedName>
        <fullName evidence="3">NIPSNAP domain-containing protein</fullName>
    </recommendedName>
</protein>
<reference evidence="1" key="1">
    <citation type="submission" date="2022-11" db="EMBL/GenBank/DDBJ databases">
        <title>Nonomuraea corallina sp. nov., a new species of the genus Nonomuraea isolated from sea side sediment in Thai sea.</title>
        <authorList>
            <person name="Ngamcharungchit C."/>
            <person name="Matsumoto A."/>
            <person name="Suriyachadkun C."/>
            <person name="Panbangred W."/>
            <person name="Inahashi Y."/>
            <person name="Intra B."/>
        </authorList>
    </citation>
    <scope>NUCLEOTIDE SEQUENCE</scope>
    <source>
        <strain evidence="1">MCN248</strain>
    </source>
</reference>
<dbReference type="EMBL" id="JAPNNL010000101">
    <property type="protein sequence ID" value="MDA0636311.1"/>
    <property type="molecule type" value="Genomic_DNA"/>
</dbReference>
<name>A0ABT4SHB0_9ACTN</name>
<evidence type="ECO:0008006" key="3">
    <source>
        <dbReference type="Google" id="ProtNLM"/>
    </source>
</evidence>
<accession>A0ABT4SHB0</accession>
<gene>
    <name evidence="1" type="ORF">OUY22_23055</name>
</gene>
<evidence type="ECO:0000313" key="1">
    <source>
        <dbReference type="EMBL" id="MDA0636311.1"/>
    </source>
</evidence>
<comment type="caution">
    <text evidence="1">The sequence shown here is derived from an EMBL/GenBank/DDBJ whole genome shotgun (WGS) entry which is preliminary data.</text>
</comment>
<proteinExistence type="predicted"/>
<evidence type="ECO:0000313" key="2">
    <source>
        <dbReference type="Proteomes" id="UP001144036"/>
    </source>
</evidence>
<keyword evidence="2" id="KW-1185">Reference proteome</keyword>
<sequence length="125" mass="15198">MSANLEPVAMIYLVYRMKLRSRARQDMKGFWQWLEDRESWFYRDLPMVREVRWYYSAVGDVYTLENWAAFDDEAAWGEYRRALSTLKADDGWESQRVSQDEWWEFLDTRIVTDLPARVGFHRQGR</sequence>